<comment type="caution">
    <text evidence="2">The sequence shown here is derived from an EMBL/GenBank/DDBJ whole genome shotgun (WGS) entry which is preliminary data.</text>
</comment>
<dbReference type="RefSeq" id="WP_377305276.1">
    <property type="nucleotide sequence ID" value="NZ_JBHSMK010000005.1"/>
</dbReference>
<keyword evidence="3" id="KW-1185">Reference proteome</keyword>
<proteinExistence type="predicted"/>
<evidence type="ECO:0000313" key="2">
    <source>
        <dbReference type="EMBL" id="MFC5437155.1"/>
    </source>
</evidence>
<feature type="region of interest" description="Disordered" evidence="1">
    <location>
        <begin position="121"/>
        <end position="143"/>
    </location>
</feature>
<reference evidence="3" key="1">
    <citation type="journal article" date="2019" name="Int. J. Syst. Evol. Microbiol.">
        <title>The Global Catalogue of Microorganisms (GCM) 10K type strain sequencing project: providing services to taxonomists for standard genome sequencing and annotation.</title>
        <authorList>
            <consortium name="The Broad Institute Genomics Platform"/>
            <consortium name="The Broad Institute Genome Sequencing Center for Infectious Disease"/>
            <person name="Wu L."/>
            <person name="Ma J."/>
        </authorList>
    </citation>
    <scope>NUCLEOTIDE SEQUENCE [LARGE SCALE GENOMIC DNA]</scope>
    <source>
        <strain evidence="3">JCM 17130</strain>
    </source>
</reference>
<protein>
    <recommendedName>
        <fullName evidence="4">Meckel syndrome type 1 protein</fullName>
    </recommendedName>
</protein>
<feature type="region of interest" description="Disordered" evidence="1">
    <location>
        <begin position="218"/>
        <end position="248"/>
    </location>
</feature>
<gene>
    <name evidence="2" type="ORF">ACFPME_11345</name>
</gene>
<evidence type="ECO:0000313" key="3">
    <source>
        <dbReference type="Proteomes" id="UP001596013"/>
    </source>
</evidence>
<accession>A0ABW0JMF2</accession>
<evidence type="ECO:0008006" key="4">
    <source>
        <dbReference type="Google" id="ProtNLM"/>
    </source>
</evidence>
<dbReference type="EMBL" id="JBHSMK010000005">
    <property type="protein sequence ID" value="MFC5437155.1"/>
    <property type="molecule type" value="Genomic_DNA"/>
</dbReference>
<dbReference type="Proteomes" id="UP001596013">
    <property type="component" value="Unassembled WGS sequence"/>
</dbReference>
<evidence type="ECO:0000256" key="1">
    <source>
        <dbReference type="SAM" id="MobiDB-lite"/>
    </source>
</evidence>
<sequence length="248" mass="25207">MSDFLDRLAARAIGSETTLAPRLPSLFEPLQRAPIMPPADVDEAPPDRRNTAPAMRAVPVEAPTSVTPASTSAPPAAVPVMPIEHVAAAGSASAATSAARHASAPLIVSERAATPAVDRPAAPSVSVRPAMPASPLPVQPQRARVAPDRQETARTPASNGVLLPAPAPVFAVTLAAPARPGRTVAARAASARTEGKADAAGEPVVHVSIGRLEVRAAPAAAAASRRRDGPQPGSLDEYLRQRGGKASP</sequence>
<organism evidence="2 3">
    <name type="scientific">Rhodanobacter umsongensis</name>
    <dbReference type="NCBI Taxonomy" id="633153"/>
    <lineage>
        <taxon>Bacteria</taxon>
        <taxon>Pseudomonadati</taxon>
        <taxon>Pseudomonadota</taxon>
        <taxon>Gammaproteobacteria</taxon>
        <taxon>Lysobacterales</taxon>
        <taxon>Rhodanobacteraceae</taxon>
        <taxon>Rhodanobacter</taxon>
    </lineage>
</organism>
<name>A0ABW0JMF2_9GAMM</name>